<dbReference type="Proteomes" id="UP001172386">
    <property type="component" value="Unassembled WGS sequence"/>
</dbReference>
<accession>A0ACC3ACI6</accession>
<dbReference type="EMBL" id="JAPDRQ010000039">
    <property type="protein sequence ID" value="KAJ9659521.1"/>
    <property type="molecule type" value="Genomic_DNA"/>
</dbReference>
<evidence type="ECO:0000313" key="2">
    <source>
        <dbReference type="Proteomes" id="UP001172386"/>
    </source>
</evidence>
<organism evidence="1 2">
    <name type="scientific">Neophaeococcomyces mojaviensis</name>
    <dbReference type="NCBI Taxonomy" id="3383035"/>
    <lineage>
        <taxon>Eukaryota</taxon>
        <taxon>Fungi</taxon>
        <taxon>Dikarya</taxon>
        <taxon>Ascomycota</taxon>
        <taxon>Pezizomycotina</taxon>
        <taxon>Eurotiomycetes</taxon>
        <taxon>Chaetothyriomycetidae</taxon>
        <taxon>Chaetothyriales</taxon>
        <taxon>Chaetothyriales incertae sedis</taxon>
        <taxon>Neophaeococcomyces</taxon>
    </lineage>
</organism>
<sequence>MFRPNPSKTLDHGINPRDLFVRQTAEACPTGLKTCGTGCIETSYICCPDGSGGCPATDVCAVGANGLYGCCPIGVTCTGNGAIQTTAISIVTASTSTVSMVTTLYTTATPSSLESVSHVPTTTSTTKPSPTSAAESDLGHHGLSTKAIIGIAVGAAALVLILIVGLVHLIRKHRHRNPHWSYNPNPLPVRPATAEQRWGPAELHNDYRESQQTMLRYQDSDSQAGLDMLANGSPGRLEAFTDGNRHELGTHR</sequence>
<reference evidence="1" key="1">
    <citation type="submission" date="2022-10" db="EMBL/GenBank/DDBJ databases">
        <title>Culturing micro-colonial fungi from biological soil crusts in the Mojave desert and describing Neophaeococcomyces mojavensis, and introducing the new genera and species Taxawa tesnikishii.</title>
        <authorList>
            <person name="Kurbessoian T."/>
            <person name="Stajich J.E."/>
        </authorList>
    </citation>
    <scope>NUCLEOTIDE SEQUENCE</scope>
    <source>
        <strain evidence="1">JES_112</strain>
    </source>
</reference>
<protein>
    <submittedName>
        <fullName evidence="1">Uncharacterized protein</fullName>
    </submittedName>
</protein>
<comment type="caution">
    <text evidence="1">The sequence shown here is derived from an EMBL/GenBank/DDBJ whole genome shotgun (WGS) entry which is preliminary data.</text>
</comment>
<evidence type="ECO:0000313" key="1">
    <source>
        <dbReference type="EMBL" id="KAJ9659521.1"/>
    </source>
</evidence>
<keyword evidence="2" id="KW-1185">Reference proteome</keyword>
<name>A0ACC3ACI6_9EURO</name>
<gene>
    <name evidence="1" type="ORF">H2198_003096</name>
</gene>
<proteinExistence type="predicted"/>